<dbReference type="AlphaFoldDB" id="A0A3A4ZN17"/>
<evidence type="ECO:0000313" key="3">
    <source>
        <dbReference type="Proteomes" id="UP000265540"/>
    </source>
</evidence>
<protein>
    <recommendedName>
        <fullName evidence="4">SipW-cognate class signal peptide</fullName>
    </recommendedName>
</protein>
<feature type="signal peptide" evidence="1">
    <location>
        <begin position="1"/>
        <end position="20"/>
    </location>
</feature>
<evidence type="ECO:0008006" key="4">
    <source>
        <dbReference type="Google" id="ProtNLM"/>
    </source>
</evidence>
<sequence length="177" mass="19394">MKKLLASVLTLLAVSAAVTAATAAVFNDKDQVLGNTVTSVKLTIDAREVVNKPLNDLLLLPGEWGDPGTVDLYNDGNVAQRQFMYIENISGDLCDYVQLKLGYSWVDPNDFDVTFGTYNLSDLEGEANKMYVGRSDPVGANITTRLVQQPYLLVATPNEVQNSTCTWDEVFLAEQPL</sequence>
<evidence type="ECO:0000256" key="1">
    <source>
        <dbReference type="SAM" id="SignalP"/>
    </source>
</evidence>
<dbReference type="EMBL" id="QZJF01000002">
    <property type="protein sequence ID" value="RJR28277.1"/>
    <property type="molecule type" value="Genomic_DNA"/>
</dbReference>
<name>A0A3A4ZN17_UNCKA</name>
<comment type="caution">
    <text evidence="2">The sequence shown here is derived from an EMBL/GenBank/DDBJ whole genome shotgun (WGS) entry which is preliminary data.</text>
</comment>
<gene>
    <name evidence="2" type="ORF">C4561_00240</name>
</gene>
<feature type="chain" id="PRO_5017435036" description="SipW-cognate class signal peptide" evidence="1">
    <location>
        <begin position="21"/>
        <end position="177"/>
    </location>
</feature>
<evidence type="ECO:0000313" key="2">
    <source>
        <dbReference type="EMBL" id="RJR28277.1"/>
    </source>
</evidence>
<accession>A0A3A4ZN17</accession>
<dbReference type="Proteomes" id="UP000265540">
    <property type="component" value="Unassembled WGS sequence"/>
</dbReference>
<keyword evidence="1" id="KW-0732">Signal</keyword>
<reference evidence="2 3" key="1">
    <citation type="journal article" date="2017" name="ISME J.">
        <title>Energy and carbon metabolisms in a deep terrestrial subsurface fluid microbial community.</title>
        <authorList>
            <person name="Momper L."/>
            <person name="Jungbluth S.P."/>
            <person name="Lee M.D."/>
            <person name="Amend J.P."/>
        </authorList>
    </citation>
    <scope>NUCLEOTIDE SEQUENCE [LARGE SCALE GENOMIC DNA]</scope>
    <source>
        <strain evidence="2">SURF_46</strain>
    </source>
</reference>
<proteinExistence type="predicted"/>
<organism evidence="2 3">
    <name type="scientific">candidate division WWE3 bacterium</name>
    <dbReference type="NCBI Taxonomy" id="2053526"/>
    <lineage>
        <taxon>Bacteria</taxon>
        <taxon>Katanobacteria</taxon>
    </lineage>
</organism>